<accession>A0AAD6W5Y7</accession>
<dbReference type="AlphaFoldDB" id="A0AAD6W5Y7"/>
<comment type="caution">
    <text evidence="1">The sequence shown here is derived from an EMBL/GenBank/DDBJ whole genome shotgun (WGS) entry which is preliminary data.</text>
</comment>
<organism evidence="1 2">
    <name type="scientific">Populus alba x Populus x berolinensis</name>
    <dbReference type="NCBI Taxonomy" id="444605"/>
    <lineage>
        <taxon>Eukaryota</taxon>
        <taxon>Viridiplantae</taxon>
        <taxon>Streptophyta</taxon>
        <taxon>Embryophyta</taxon>
        <taxon>Tracheophyta</taxon>
        <taxon>Spermatophyta</taxon>
        <taxon>Magnoliopsida</taxon>
        <taxon>eudicotyledons</taxon>
        <taxon>Gunneridae</taxon>
        <taxon>Pentapetalae</taxon>
        <taxon>rosids</taxon>
        <taxon>fabids</taxon>
        <taxon>Malpighiales</taxon>
        <taxon>Salicaceae</taxon>
        <taxon>Saliceae</taxon>
        <taxon>Populus</taxon>
    </lineage>
</organism>
<proteinExistence type="predicted"/>
<dbReference type="EMBL" id="JAQIZT010000004">
    <property type="protein sequence ID" value="KAJ7000548.1"/>
    <property type="molecule type" value="Genomic_DNA"/>
</dbReference>
<protein>
    <submittedName>
        <fullName evidence="1">Uncharacterized protein</fullName>
    </submittedName>
</protein>
<name>A0AAD6W5Y7_9ROSI</name>
<sequence>MEYNNNFVLWRIGDHIRKILKVDCTTCFSTRGNYTRICVEVGLMRPLLAKFKLRRKIRHYI</sequence>
<gene>
    <name evidence="1" type="ORF">NC653_011120</name>
</gene>
<evidence type="ECO:0000313" key="2">
    <source>
        <dbReference type="Proteomes" id="UP001164929"/>
    </source>
</evidence>
<reference evidence="1 2" key="1">
    <citation type="journal article" date="2023" name="Mol. Ecol. Resour.">
        <title>Chromosome-level genome assembly of a triploid poplar Populus alba 'Berolinensis'.</title>
        <authorList>
            <person name="Chen S."/>
            <person name="Yu Y."/>
            <person name="Wang X."/>
            <person name="Wang S."/>
            <person name="Zhang T."/>
            <person name="Zhou Y."/>
            <person name="He R."/>
            <person name="Meng N."/>
            <person name="Wang Y."/>
            <person name="Liu W."/>
            <person name="Liu Z."/>
            <person name="Liu J."/>
            <person name="Guo Q."/>
            <person name="Huang H."/>
            <person name="Sederoff R.R."/>
            <person name="Wang G."/>
            <person name="Qu G."/>
            <person name="Chen S."/>
        </authorList>
    </citation>
    <scope>NUCLEOTIDE SEQUENCE [LARGE SCALE GENOMIC DNA]</scope>
    <source>
        <strain evidence="1">SC-2020</strain>
    </source>
</reference>
<evidence type="ECO:0000313" key="1">
    <source>
        <dbReference type="EMBL" id="KAJ7000548.1"/>
    </source>
</evidence>
<dbReference type="Proteomes" id="UP001164929">
    <property type="component" value="Chromosome 4"/>
</dbReference>
<keyword evidence="2" id="KW-1185">Reference proteome</keyword>